<evidence type="ECO:0000256" key="7">
    <source>
        <dbReference type="RuleBase" id="RU365009"/>
    </source>
</evidence>
<dbReference type="Pfam" id="PF01185">
    <property type="entry name" value="Hydrophobin"/>
    <property type="match status" value="1"/>
</dbReference>
<comment type="subcellular location">
    <subcellularLocation>
        <location evidence="1 7">Secreted</location>
        <location evidence="1 7">Cell wall</location>
    </subcellularLocation>
</comment>
<dbReference type="InterPro" id="IPR001338">
    <property type="entry name" value="Class_I_Hydrophobin"/>
</dbReference>
<dbReference type="CDD" id="cd23507">
    <property type="entry name" value="hydrophobin_I"/>
    <property type="match status" value="1"/>
</dbReference>
<comment type="similarity">
    <text evidence="2 7">Belongs to the fungal hydrophobin family.</text>
</comment>
<dbReference type="STRING" id="743788.S8EI30"/>
<dbReference type="InParanoid" id="S8EI30"/>
<evidence type="ECO:0000256" key="5">
    <source>
        <dbReference type="ARBA" id="ARBA00022729"/>
    </source>
</evidence>
<evidence type="ECO:0000256" key="1">
    <source>
        <dbReference type="ARBA" id="ARBA00004191"/>
    </source>
</evidence>
<dbReference type="GO" id="GO:0005199">
    <property type="term" value="F:structural constituent of cell wall"/>
    <property type="evidence" value="ECO:0007669"/>
    <property type="project" value="InterPro"/>
</dbReference>
<organism evidence="8 9">
    <name type="scientific">Fomitopsis schrenkii</name>
    <name type="common">Brown rot fungus</name>
    <dbReference type="NCBI Taxonomy" id="2126942"/>
    <lineage>
        <taxon>Eukaryota</taxon>
        <taxon>Fungi</taxon>
        <taxon>Dikarya</taxon>
        <taxon>Basidiomycota</taxon>
        <taxon>Agaricomycotina</taxon>
        <taxon>Agaricomycetes</taxon>
        <taxon>Polyporales</taxon>
        <taxon>Fomitopsis</taxon>
    </lineage>
</organism>
<accession>S8EI30</accession>
<keyword evidence="6 7" id="KW-1015">Disulfide bond</keyword>
<evidence type="ECO:0000256" key="4">
    <source>
        <dbReference type="ARBA" id="ARBA00022525"/>
    </source>
</evidence>
<sequence>MFSLTRILIVSALALTVAAAPNAQWGEPTKTVTVTATPTATSSSDCNTGGGAQCCQNVGDSSSPGMSGILGLLGIVLEGIDELVGVNCSPVVVGQDCSNTPVCCEESGVGDLISIGCIVL</sequence>
<keyword evidence="5 7" id="KW-0732">Signal</keyword>
<gene>
    <name evidence="8" type="ORF">FOMPIDRAFT_82769</name>
</gene>
<dbReference type="EMBL" id="KE504125">
    <property type="protein sequence ID" value="EPT04787.1"/>
    <property type="molecule type" value="Genomic_DNA"/>
</dbReference>
<dbReference type="Proteomes" id="UP000015241">
    <property type="component" value="Unassembled WGS sequence"/>
</dbReference>
<evidence type="ECO:0000313" key="8">
    <source>
        <dbReference type="EMBL" id="EPT04787.1"/>
    </source>
</evidence>
<proteinExistence type="inferred from homology"/>
<feature type="signal peptide" evidence="7">
    <location>
        <begin position="1"/>
        <end position="19"/>
    </location>
</feature>
<evidence type="ECO:0000313" key="9">
    <source>
        <dbReference type="Proteomes" id="UP000015241"/>
    </source>
</evidence>
<protein>
    <recommendedName>
        <fullName evidence="7">Hydrophobin</fullName>
    </recommendedName>
</protein>
<dbReference type="PROSITE" id="PS00956">
    <property type="entry name" value="HYDROPHOBIN"/>
    <property type="match status" value="1"/>
</dbReference>
<evidence type="ECO:0000256" key="6">
    <source>
        <dbReference type="ARBA" id="ARBA00023157"/>
    </source>
</evidence>
<keyword evidence="3 7" id="KW-0134">Cell wall</keyword>
<dbReference type="eggNOG" id="ENOG502ST8F">
    <property type="taxonomic scope" value="Eukaryota"/>
</dbReference>
<reference evidence="8 9" key="1">
    <citation type="journal article" date="2012" name="Science">
        <title>The Paleozoic origin of enzymatic lignin decomposition reconstructed from 31 fungal genomes.</title>
        <authorList>
            <person name="Floudas D."/>
            <person name="Binder M."/>
            <person name="Riley R."/>
            <person name="Barry K."/>
            <person name="Blanchette R.A."/>
            <person name="Henrissat B."/>
            <person name="Martinez A.T."/>
            <person name="Otillar R."/>
            <person name="Spatafora J.W."/>
            <person name="Yadav J.S."/>
            <person name="Aerts A."/>
            <person name="Benoit I."/>
            <person name="Boyd A."/>
            <person name="Carlson A."/>
            <person name="Copeland A."/>
            <person name="Coutinho P.M."/>
            <person name="de Vries R.P."/>
            <person name="Ferreira P."/>
            <person name="Findley K."/>
            <person name="Foster B."/>
            <person name="Gaskell J."/>
            <person name="Glotzer D."/>
            <person name="Gorecki P."/>
            <person name="Heitman J."/>
            <person name="Hesse C."/>
            <person name="Hori C."/>
            <person name="Igarashi K."/>
            <person name="Jurgens J.A."/>
            <person name="Kallen N."/>
            <person name="Kersten P."/>
            <person name="Kohler A."/>
            <person name="Kuees U."/>
            <person name="Kumar T.K.A."/>
            <person name="Kuo A."/>
            <person name="LaButti K."/>
            <person name="Larrondo L.F."/>
            <person name="Lindquist E."/>
            <person name="Ling A."/>
            <person name="Lombard V."/>
            <person name="Lucas S."/>
            <person name="Lundell T."/>
            <person name="Martin R."/>
            <person name="McLaughlin D.J."/>
            <person name="Morgenstern I."/>
            <person name="Morin E."/>
            <person name="Murat C."/>
            <person name="Nagy L.G."/>
            <person name="Nolan M."/>
            <person name="Ohm R.A."/>
            <person name="Patyshakuliyeva A."/>
            <person name="Rokas A."/>
            <person name="Ruiz-Duenas F.J."/>
            <person name="Sabat G."/>
            <person name="Salamov A."/>
            <person name="Samejima M."/>
            <person name="Schmutz J."/>
            <person name="Slot J.C."/>
            <person name="St John F."/>
            <person name="Stenlid J."/>
            <person name="Sun H."/>
            <person name="Sun S."/>
            <person name="Syed K."/>
            <person name="Tsang A."/>
            <person name="Wiebenga A."/>
            <person name="Young D."/>
            <person name="Pisabarro A."/>
            <person name="Eastwood D.C."/>
            <person name="Martin F."/>
            <person name="Cullen D."/>
            <person name="Grigoriev I.V."/>
            <person name="Hibbett D.S."/>
        </authorList>
    </citation>
    <scope>NUCLEOTIDE SEQUENCE</scope>
    <source>
        <strain evidence="9">FP-58527</strain>
    </source>
</reference>
<feature type="chain" id="PRO_5013987218" description="Hydrophobin" evidence="7">
    <location>
        <begin position="20"/>
        <end position="120"/>
    </location>
</feature>
<name>S8EI30_FOMSC</name>
<keyword evidence="4 7" id="KW-0964">Secreted</keyword>
<dbReference type="HOGENOM" id="CLU_105134_1_2_1"/>
<dbReference type="InterPro" id="IPR019778">
    <property type="entry name" value="Class_I_Hydrophobin_CS"/>
</dbReference>
<dbReference type="GO" id="GO:0009277">
    <property type="term" value="C:fungal-type cell wall"/>
    <property type="evidence" value="ECO:0007669"/>
    <property type="project" value="InterPro"/>
</dbReference>
<dbReference type="OrthoDB" id="2801305at2759"/>
<dbReference type="AlphaFoldDB" id="S8EI30"/>
<evidence type="ECO:0000256" key="3">
    <source>
        <dbReference type="ARBA" id="ARBA00022512"/>
    </source>
</evidence>
<keyword evidence="9" id="KW-1185">Reference proteome</keyword>
<evidence type="ECO:0000256" key="2">
    <source>
        <dbReference type="ARBA" id="ARBA00010446"/>
    </source>
</evidence>
<dbReference type="SMART" id="SM00075">
    <property type="entry name" value="HYDRO"/>
    <property type="match status" value="1"/>
</dbReference>